<dbReference type="InterPro" id="IPR039198">
    <property type="entry name" value="Srl3/Whi5"/>
</dbReference>
<evidence type="ECO:0000313" key="11">
    <source>
        <dbReference type="Proteomes" id="UP000809789"/>
    </source>
</evidence>
<dbReference type="PANTHER" id="PTHR28246:SF1">
    <property type="entry name" value="G1-SPECIFIC TRANSCRIPTIONAL REPRESSOR WHI5-RELATED"/>
    <property type="match status" value="1"/>
</dbReference>
<feature type="compositionally biased region" description="Polar residues" evidence="9">
    <location>
        <begin position="382"/>
        <end position="396"/>
    </location>
</feature>
<evidence type="ECO:0000256" key="9">
    <source>
        <dbReference type="SAM" id="MobiDB-lite"/>
    </source>
</evidence>
<feature type="region of interest" description="Disordered" evidence="9">
    <location>
        <begin position="228"/>
        <end position="273"/>
    </location>
</feature>
<keyword evidence="5" id="KW-0678">Repressor</keyword>
<evidence type="ECO:0000256" key="6">
    <source>
        <dbReference type="ARBA" id="ARBA00023015"/>
    </source>
</evidence>
<feature type="compositionally biased region" description="Polar residues" evidence="9">
    <location>
        <begin position="357"/>
        <end position="369"/>
    </location>
</feature>
<feature type="compositionally biased region" description="Polar residues" evidence="9">
    <location>
        <begin position="301"/>
        <end position="319"/>
    </location>
</feature>
<dbReference type="GO" id="GO:0003712">
    <property type="term" value="F:transcription coregulator activity"/>
    <property type="evidence" value="ECO:0007669"/>
    <property type="project" value="TreeGrafter"/>
</dbReference>
<dbReference type="PANTHER" id="PTHR28246">
    <property type="entry name" value="G1-SPECIFIC TRANSCRIPTIONAL REPRESSOR WHI5-RELATED"/>
    <property type="match status" value="1"/>
</dbReference>
<keyword evidence="11" id="KW-1185">Reference proteome</keyword>
<keyword evidence="7" id="KW-0804">Transcription</keyword>
<dbReference type="GO" id="GO:0005737">
    <property type="term" value="C:cytoplasm"/>
    <property type="evidence" value="ECO:0007669"/>
    <property type="project" value="UniProtKB-SubCell"/>
</dbReference>
<dbReference type="OrthoDB" id="2359117at2759"/>
<feature type="compositionally biased region" description="Low complexity" evidence="9">
    <location>
        <begin position="99"/>
        <end position="113"/>
    </location>
</feature>
<keyword evidence="4" id="KW-0963">Cytoplasm</keyword>
<sequence>MTLNDMATFRSYPHNASGSQESLASYTSGTALANSSNASQATADTDVTSPLQTENDSQNKMSDATSQNTHAMLQTQTDQAKSNGRLQTPENQADASREPSTNTSPMSMSTPLTGHKRMASGEIKSRDVNVYTSPAHASRGSTARAGSVGSAGTKASEVAGTLKERLTYAMTKVQHGWEHHNIDQVERLAAAAAISPRTVISPRQYGRGIHASPRAAGFPARILVDQIPPHSAPYHDGQIKSAPLMRPRGDRASSDESMSPPTKRRIGHDSVVSPMGRTALAPAADLPVPASPHRQHARHGSQGQNIPSSPSQRVPTTPKSYRPATIRTQTQTKAAEQEAMDALLLMGSPSNGAFPRGSQQSSAAQSPNRRNFAPSAPRQALQYRSESNDSITSGSSLGPRDPHRMADIMRQRGDMLDQIEAES</sequence>
<evidence type="ECO:0000256" key="4">
    <source>
        <dbReference type="ARBA" id="ARBA00022490"/>
    </source>
</evidence>
<evidence type="ECO:0000256" key="7">
    <source>
        <dbReference type="ARBA" id="ARBA00023163"/>
    </source>
</evidence>
<feature type="region of interest" description="Disordered" evidence="9">
    <location>
        <begin position="1"/>
        <end position="115"/>
    </location>
</feature>
<proteinExistence type="inferred from homology"/>
<keyword evidence="6" id="KW-0805">Transcription regulation</keyword>
<comment type="caution">
    <text evidence="10">The sequence shown here is derived from an EMBL/GenBank/DDBJ whole genome shotgun (WGS) entry which is preliminary data.</text>
</comment>
<dbReference type="GO" id="GO:0033309">
    <property type="term" value="C:SBF transcription complex"/>
    <property type="evidence" value="ECO:0007669"/>
    <property type="project" value="TreeGrafter"/>
</dbReference>
<comment type="similarity">
    <text evidence="3">Belongs to the WHI5/NRM1 family.</text>
</comment>
<evidence type="ECO:0000256" key="2">
    <source>
        <dbReference type="ARBA" id="ARBA00004496"/>
    </source>
</evidence>
<feature type="region of interest" description="Disordered" evidence="9">
    <location>
        <begin position="285"/>
        <end position="423"/>
    </location>
</feature>
<dbReference type="InterPro" id="IPR013734">
    <property type="entry name" value="TF_Nrm1/Whi5"/>
</dbReference>
<dbReference type="Proteomes" id="UP000809789">
    <property type="component" value="Unassembled WGS sequence"/>
</dbReference>
<dbReference type="GO" id="GO:0000082">
    <property type="term" value="P:G1/S transition of mitotic cell cycle"/>
    <property type="evidence" value="ECO:0007669"/>
    <property type="project" value="InterPro"/>
</dbReference>
<name>A0A8K0L563_9PEZI</name>
<evidence type="ECO:0000256" key="5">
    <source>
        <dbReference type="ARBA" id="ARBA00022491"/>
    </source>
</evidence>
<evidence type="ECO:0000256" key="8">
    <source>
        <dbReference type="ARBA" id="ARBA00023242"/>
    </source>
</evidence>
<dbReference type="Pfam" id="PF08528">
    <property type="entry name" value="Whi5"/>
    <property type="match status" value="1"/>
</dbReference>
<feature type="compositionally biased region" description="Basic and acidic residues" evidence="9">
    <location>
        <begin position="400"/>
        <end position="415"/>
    </location>
</feature>
<evidence type="ECO:0000256" key="3">
    <source>
        <dbReference type="ARBA" id="ARBA00006922"/>
    </source>
</evidence>
<keyword evidence="8" id="KW-0539">Nucleus</keyword>
<dbReference type="EMBL" id="JAESVG020000007">
    <property type="protein sequence ID" value="KAG8625973.1"/>
    <property type="molecule type" value="Genomic_DNA"/>
</dbReference>
<reference evidence="10" key="1">
    <citation type="submission" date="2021-07" db="EMBL/GenBank/DDBJ databases">
        <title>Elsinoe batatas strain:CRI-CJ2 Genome sequencing and assembly.</title>
        <authorList>
            <person name="Huang L."/>
        </authorList>
    </citation>
    <scope>NUCLEOTIDE SEQUENCE</scope>
    <source>
        <strain evidence="10">CRI-CJ2</strain>
    </source>
</reference>
<comment type="subcellular location">
    <subcellularLocation>
        <location evidence="2">Cytoplasm</location>
    </subcellularLocation>
    <subcellularLocation>
        <location evidence="1">Nucleus</location>
    </subcellularLocation>
</comment>
<organism evidence="10 11">
    <name type="scientific">Elsinoe batatas</name>
    <dbReference type="NCBI Taxonomy" id="2601811"/>
    <lineage>
        <taxon>Eukaryota</taxon>
        <taxon>Fungi</taxon>
        <taxon>Dikarya</taxon>
        <taxon>Ascomycota</taxon>
        <taxon>Pezizomycotina</taxon>
        <taxon>Dothideomycetes</taxon>
        <taxon>Dothideomycetidae</taxon>
        <taxon>Myriangiales</taxon>
        <taxon>Elsinoaceae</taxon>
        <taxon>Elsinoe</taxon>
    </lineage>
</organism>
<feature type="region of interest" description="Disordered" evidence="9">
    <location>
        <begin position="133"/>
        <end position="156"/>
    </location>
</feature>
<feature type="compositionally biased region" description="Polar residues" evidence="9">
    <location>
        <begin position="14"/>
        <end position="94"/>
    </location>
</feature>
<evidence type="ECO:0000313" key="10">
    <source>
        <dbReference type="EMBL" id="KAG8625973.1"/>
    </source>
</evidence>
<gene>
    <name evidence="10" type="ORF">KVT40_006374</name>
</gene>
<protein>
    <submittedName>
        <fullName evidence="10">Uncharacterized protein</fullName>
    </submittedName>
</protein>
<dbReference type="AlphaFoldDB" id="A0A8K0L563"/>
<evidence type="ECO:0000256" key="1">
    <source>
        <dbReference type="ARBA" id="ARBA00004123"/>
    </source>
</evidence>
<accession>A0A8K0L563</accession>